<organism evidence="1 2">
    <name type="scientific">Ensete ventricosum</name>
    <name type="common">Abyssinian banana</name>
    <name type="synonym">Musa ensete</name>
    <dbReference type="NCBI Taxonomy" id="4639"/>
    <lineage>
        <taxon>Eukaryota</taxon>
        <taxon>Viridiplantae</taxon>
        <taxon>Streptophyta</taxon>
        <taxon>Embryophyta</taxon>
        <taxon>Tracheophyta</taxon>
        <taxon>Spermatophyta</taxon>
        <taxon>Magnoliopsida</taxon>
        <taxon>Liliopsida</taxon>
        <taxon>Zingiberales</taxon>
        <taxon>Musaceae</taxon>
        <taxon>Ensete</taxon>
    </lineage>
</organism>
<protein>
    <submittedName>
        <fullName evidence="1">Uncharacterized protein</fullName>
    </submittedName>
</protein>
<proteinExistence type="predicted"/>
<feature type="non-terminal residue" evidence="1">
    <location>
        <position position="1"/>
    </location>
</feature>
<sequence length="106" mass="12111">LAIPNVLGHGKLYEHGFVKKRDSHKLCAKSSFNRFFFYHLRNSKFKPIPTYLLIGSRTSLVSQENTMVINFAQSHAQSQVSIGFSCNDSEIQNTSHSQLNRPWEVV</sequence>
<name>A0A427A5R4_ENSVE</name>
<dbReference type="AlphaFoldDB" id="A0A427A5R4"/>
<accession>A0A427A5R4</accession>
<reference evidence="1 2" key="1">
    <citation type="journal article" date="2014" name="Agronomy (Basel)">
        <title>A Draft Genome Sequence for Ensete ventricosum, the Drought-Tolerant Tree Against Hunger.</title>
        <authorList>
            <person name="Harrison J."/>
            <person name="Moore K.A."/>
            <person name="Paszkiewicz K."/>
            <person name="Jones T."/>
            <person name="Grant M."/>
            <person name="Ambacheew D."/>
            <person name="Muzemil S."/>
            <person name="Studholme D.J."/>
        </authorList>
    </citation>
    <scope>NUCLEOTIDE SEQUENCE [LARGE SCALE GENOMIC DNA]</scope>
</reference>
<evidence type="ECO:0000313" key="2">
    <source>
        <dbReference type="Proteomes" id="UP000287651"/>
    </source>
</evidence>
<evidence type="ECO:0000313" key="1">
    <source>
        <dbReference type="EMBL" id="RRT71523.1"/>
    </source>
</evidence>
<comment type="caution">
    <text evidence="1">The sequence shown here is derived from an EMBL/GenBank/DDBJ whole genome shotgun (WGS) entry which is preliminary data.</text>
</comment>
<dbReference type="Proteomes" id="UP000287651">
    <property type="component" value="Unassembled WGS sequence"/>
</dbReference>
<gene>
    <name evidence="1" type="ORF">B296_00017900</name>
</gene>
<dbReference type="EMBL" id="AMZH03003688">
    <property type="protein sequence ID" value="RRT71523.1"/>
    <property type="molecule type" value="Genomic_DNA"/>
</dbReference>